<feature type="region of interest" description="Disordered" evidence="1">
    <location>
        <begin position="58"/>
        <end position="79"/>
    </location>
</feature>
<name>A0AAV5TIU3_9BILA</name>
<sequence length="79" mass="8832">EKKKKDEEKNIRDLLEEKMDEMLDDDADNEAPANDSALTGLSNEAVRQLHALGVDLPLGENETVKIPKAKKDKDADKSR</sequence>
<dbReference type="EMBL" id="BTSX01000004">
    <property type="protein sequence ID" value="GMS94178.1"/>
    <property type="molecule type" value="Genomic_DNA"/>
</dbReference>
<feature type="compositionally biased region" description="Basic and acidic residues" evidence="1">
    <location>
        <begin position="62"/>
        <end position="79"/>
    </location>
</feature>
<evidence type="ECO:0000256" key="1">
    <source>
        <dbReference type="SAM" id="MobiDB-lite"/>
    </source>
</evidence>
<accession>A0AAV5TIU3</accession>
<organism evidence="2 3">
    <name type="scientific">Pristionchus entomophagus</name>
    <dbReference type="NCBI Taxonomy" id="358040"/>
    <lineage>
        <taxon>Eukaryota</taxon>
        <taxon>Metazoa</taxon>
        <taxon>Ecdysozoa</taxon>
        <taxon>Nematoda</taxon>
        <taxon>Chromadorea</taxon>
        <taxon>Rhabditida</taxon>
        <taxon>Rhabditina</taxon>
        <taxon>Diplogasteromorpha</taxon>
        <taxon>Diplogasteroidea</taxon>
        <taxon>Neodiplogasteridae</taxon>
        <taxon>Pristionchus</taxon>
    </lineage>
</organism>
<feature type="non-terminal residue" evidence="2">
    <location>
        <position position="1"/>
    </location>
</feature>
<comment type="caution">
    <text evidence="2">The sequence shown here is derived from an EMBL/GenBank/DDBJ whole genome shotgun (WGS) entry which is preliminary data.</text>
</comment>
<dbReference type="Proteomes" id="UP001432027">
    <property type="component" value="Unassembled WGS sequence"/>
</dbReference>
<gene>
    <name evidence="2" type="ORF">PENTCL1PPCAC_16353</name>
</gene>
<feature type="non-terminal residue" evidence="2">
    <location>
        <position position="79"/>
    </location>
</feature>
<feature type="region of interest" description="Disordered" evidence="1">
    <location>
        <begin position="16"/>
        <end position="37"/>
    </location>
</feature>
<reference evidence="2" key="1">
    <citation type="submission" date="2023-10" db="EMBL/GenBank/DDBJ databases">
        <title>Genome assembly of Pristionchus species.</title>
        <authorList>
            <person name="Yoshida K."/>
            <person name="Sommer R.J."/>
        </authorList>
    </citation>
    <scope>NUCLEOTIDE SEQUENCE</scope>
    <source>
        <strain evidence="2">RS0144</strain>
    </source>
</reference>
<evidence type="ECO:0000313" key="2">
    <source>
        <dbReference type="EMBL" id="GMS94178.1"/>
    </source>
</evidence>
<proteinExistence type="predicted"/>
<evidence type="ECO:0000313" key="3">
    <source>
        <dbReference type="Proteomes" id="UP001432027"/>
    </source>
</evidence>
<dbReference type="AlphaFoldDB" id="A0AAV5TIU3"/>
<keyword evidence="3" id="KW-1185">Reference proteome</keyword>
<protein>
    <submittedName>
        <fullName evidence="2">Uncharacterized protein</fullName>
    </submittedName>
</protein>